<comment type="caution">
    <text evidence="3">The sequence shown here is derived from an EMBL/GenBank/DDBJ whole genome shotgun (WGS) entry which is preliminary data.</text>
</comment>
<dbReference type="Proteomes" id="UP000290567">
    <property type="component" value="Unassembled WGS sequence"/>
</dbReference>
<dbReference type="InterPro" id="IPR051910">
    <property type="entry name" value="ComF/GntX_DNA_util-trans"/>
</dbReference>
<evidence type="ECO:0000259" key="2">
    <source>
        <dbReference type="Pfam" id="PF00156"/>
    </source>
</evidence>
<sequence length="155" mass="17934">MLNNRALFEYSDGFQEWIEFFKFKGDYQRRFAFSTELKEALSAYPHYTICPLPLSEERFGDRGFNQVSACLDAAGVTYFPLLKRKRHDTPQAGKKREERLQLQQPFEMAPDGKKMRASKVLLVDDVYTTGRTLFHAADCLLENGFTTVKSLTFAR</sequence>
<dbReference type="AlphaFoldDB" id="A0A4P5P691"/>
<comment type="similarity">
    <text evidence="1">Belongs to the ComF/GntX family.</text>
</comment>
<dbReference type="PANTHER" id="PTHR47505">
    <property type="entry name" value="DNA UTILIZATION PROTEIN YHGH"/>
    <property type="match status" value="1"/>
</dbReference>
<dbReference type="InterPro" id="IPR029057">
    <property type="entry name" value="PRTase-like"/>
</dbReference>
<evidence type="ECO:0000313" key="3">
    <source>
        <dbReference type="EMBL" id="GCF93415.1"/>
    </source>
</evidence>
<gene>
    <name evidence="3" type="ORF">NRIC_13060</name>
</gene>
<dbReference type="Gene3D" id="3.40.50.2020">
    <property type="match status" value="1"/>
</dbReference>
<dbReference type="CDD" id="cd06223">
    <property type="entry name" value="PRTases_typeI"/>
    <property type="match status" value="1"/>
</dbReference>
<organism evidence="3 4">
    <name type="scientific">Enterococcus florum</name>
    <dbReference type="NCBI Taxonomy" id="2480627"/>
    <lineage>
        <taxon>Bacteria</taxon>
        <taxon>Bacillati</taxon>
        <taxon>Bacillota</taxon>
        <taxon>Bacilli</taxon>
        <taxon>Lactobacillales</taxon>
        <taxon>Enterococcaceae</taxon>
        <taxon>Enterococcus</taxon>
    </lineage>
</organism>
<dbReference type="SUPFAM" id="SSF53271">
    <property type="entry name" value="PRTase-like"/>
    <property type="match status" value="1"/>
</dbReference>
<dbReference type="InterPro" id="IPR000836">
    <property type="entry name" value="PRTase_dom"/>
</dbReference>
<proteinExistence type="inferred from homology"/>
<accession>A0A4P5P691</accession>
<evidence type="ECO:0000313" key="4">
    <source>
        <dbReference type="Proteomes" id="UP000290567"/>
    </source>
</evidence>
<reference evidence="4" key="1">
    <citation type="submission" date="2019-02" db="EMBL/GenBank/DDBJ databases">
        <title>Draft genome sequence of Enterococcus sp. Gos25-1.</title>
        <authorList>
            <person name="Tanaka N."/>
            <person name="Shiwa Y."/>
            <person name="Fujita N."/>
        </authorList>
    </citation>
    <scope>NUCLEOTIDE SEQUENCE [LARGE SCALE GENOMIC DNA]</scope>
    <source>
        <strain evidence="4">Gos25-1</strain>
    </source>
</reference>
<dbReference type="EMBL" id="BJCC01000010">
    <property type="protein sequence ID" value="GCF93415.1"/>
    <property type="molecule type" value="Genomic_DNA"/>
</dbReference>
<dbReference type="PANTHER" id="PTHR47505:SF1">
    <property type="entry name" value="DNA UTILIZATION PROTEIN YHGH"/>
    <property type="match status" value="1"/>
</dbReference>
<keyword evidence="4" id="KW-1185">Reference proteome</keyword>
<dbReference type="Pfam" id="PF00156">
    <property type="entry name" value="Pribosyltran"/>
    <property type="match status" value="1"/>
</dbReference>
<feature type="domain" description="Phosphoribosyltransferase" evidence="2">
    <location>
        <begin position="76"/>
        <end position="154"/>
    </location>
</feature>
<name>A0A4P5P691_9ENTE</name>
<protein>
    <recommendedName>
        <fullName evidence="2">Phosphoribosyltransferase domain-containing protein</fullName>
    </recommendedName>
</protein>
<evidence type="ECO:0000256" key="1">
    <source>
        <dbReference type="ARBA" id="ARBA00008007"/>
    </source>
</evidence>